<evidence type="ECO:0008006" key="7">
    <source>
        <dbReference type="Google" id="ProtNLM"/>
    </source>
</evidence>
<dbReference type="Proteomes" id="UP000094336">
    <property type="component" value="Unassembled WGS sequence"/>
</dbReference>
<evidence type="ECO:0000256" key="1">
    <source>
        <dbReference type="ARBA" id="ARBA00022593"/>
    </source>
</evidence>
<evidence type="ECO:0000313" key="5">
    <source>
        <dbReference type="EMBL" id="ODQ77782.1"/>
    </source>
</evidence>
<dbReference type="OrthoDB" id="411017at2759"/>
<dbReference type="AlphaFoldDB" id="A0A1E3QL22"/>
<dbReference type="PANTHER" id="PTHR12652">
    <property type="entry name" value="PEROXISOMAL BIOGENESIS FACTOR 11"/>
    <property type="match status" value="1"/>
</dbReference>
<evidence type="ECO:0000256" key="4">
    <source>
        <dbReference type="ARBA" id="ARBA00046271"/>
    </source>
</evidence>
<dbReference type="EMBL" id="KV454438">
    <property type="protein sequence ID" value="ODQ77782.1"/>
    <property type="molecule type" value="Genomic_DNA"/>
</dbReference>
<accession>A0A1E3QL22</accession>
<sequence>MRTELRANRFAGKAPTKKTFYPRATPHKAQRYIHKMLLQNEFLEETHDIHHIFHTPATRDIHSRLQMSPFVESPISHKMYNNFEMVRNAKAHSGDSLMQSSADDNTLRYTQLANVSAEPFVSEKPAMETEPEVSPFDVLTAMLDQVAGKDKLAKTLQYGLRILVLYSTSITTSLSQQMNFKPELYRGSKQSLIMNFIKNPAKFFKVLVVLLTHHFNRRSVGVLDAISIFRQCMRFGKSPLRVQKILQTTVLSPAACKSPQSFQRAVLNEGMLSQVLDLYYGLMDESILLAKMGVLTNESYKQFANRHSALAWYYNIMFGLQKSIASLATLRQQEFQLKIQQQVKVKATQLSKQLMESISMEVSSPMRSRLNFLVNDGSESATDYTKEIANVKLQQKLVYVDMCRLACDFTFDSIDVFHLKAPATLYLLSGFGSGLFGSYKVWKTTRSDMVTRIKARSQA</sequence>
<organism evidence="5 6">
    <name type="scientific">Babjeviella inositovora NRRL Y-12698</name>
    <dbReference type="NCBI Taxonomy" id="984486"/>
    <lineage>
        <taxon>Eukaryota</taxon>
        <taxon>Fungi</taxon>
        <taxon>Dikarya</taxon>
        <taxon>Ascomycota</taxon>
        <taxon>Saccharomycotina</taxon>
        <taxon>Pichiomycetes</taxon>
        <taxon>Serinales incertae sedis</taxon>
        <taxon>Babjeviella</taxon>
    </lineage>
</organism>
<dbReference type="PANTHER" id="PTHR12652:SF50">
    <property type="entry name" value="PEROXIN 11"/>
    <property type="match status" value="1"/>
</dbReference>
<dbReference type="Pfam" id="PF05648">
    <property type="entry name" value="PEX11"/>
    <property type="match status" value="1"/>
</dbReference>
<evidence type="ECO:0000313" key="6">
    <source>
        <dbReference type="Proteomes" id="UP000094336"/>
    </source>
</evidence>
<keyword evidence="1" id="KW-0962">Peroxisome biogenesis</keyword>
<dbReference type="STRING" id="984486.A0A1E3QL22"/>
<dbReference type="GO" id="GO:0016559">
    <property type="term" value="P:peroxisome fission"/>
    <property type="evidence" value="ECO:0007669"/>
    <property type="project" value="InterPro"/>
</dbReference>
<dbReference type="GO" id="GO:0005778">
    <property type="term" value="C:peroxisomal membrane"/>
    <property type="evidence" value="ECO:0007669"/>
    <property type="project" value="UniProtKB-SubCell"/>
</dbReference>
<evidence type="ECO:0000256" key="3">
    <source>
        <dbReference type="ARBA" id="ARBA00023140"/>
    </source>
</evidence>
<keyword evidence="2" id="KW-0472">Membrane</keyword>
<gene>
    <name evidence="5" type="ORF">BABINDRAFT_163175</name>
</gene>
<dbReference type="GeneID" id="30147610"/>
<dbReference type="RefSeq" id="XP_018983110.1">
    <property type="nucleotide sequence ID" value="XM_019129757.1"/>
</dbReference>
<keyword evidence="3" id="KW-0576">Peroxisome</keyword>
<proteinExistence type="predicted"/>
<protein>
    <recommendedName>
        <fullName evidence="7">Peroxisomal membrane protein PEX25</fullName>
    </recommendedName>
</protein>
<name>A0A1E3QL22_9ASCO</name>
<dbReference type="InterPro" id="IPR008733">
    <property type="entry name" value="PEX11"/>
</dbReference>
<evidence type="ECO:0000256" key="2">
    <source>
        <dbReference type="ARBA" id="ARBA00023136"/>
    </source>
</evidence>
<reference evidence="6" key="1">
    <citation type="submission" date="2016-05" db="EMBL/GenBank/DDBJ databases">
        <title>Comparative genomics of biotechnologically important yeasts.</title>
        <authorList>
            <consortium name="DOE Joint Genome Institute"/>
            <person name="Riley R."/>
            <person name="Haridas S."/>
            <person name="Wolfe K.H."/>
            <person name="Lopes M.R."/>
            <person name="Hittinger C.T."/>
            <person name="Goker M."/>
            <person name="Salamov A."/>
            <person name="Wisecaver J."/>
            <person name="Long T.M."/>
            <person name="Aerts A.L."/>
            <person name="Barry K."/>
            <person name="Choi C."/>
            <person name="Clum A."/>
            <person name="Coughlan A.Y."/>
            <person name="Deshpande S."/>
            <person name="Douglass A.P."/>
            <person name="Hanson S.J."/>
            <person name="Klenk H.-P."/>
            <person name="Labutti K."/>
            <person name="Lapidus A."/>
            <person name="Lindquist E."/>
            <person name="Lipzen A."/>
            <person name="Meier-Kolthoff J.P."/>
            <person name="Ohm R.A."/>
            <person name="Otillar R.P."/>
            <person name="Pangilinan J."/>
            <person name="Peng Y."/>
            <person name="Rokas A."/>
            <person name="Rosa C.A."/>
            <person name="Scheuner C."/>
            <person name="Sibirny A.A."/>
            <person name="Slot J.C."/>
            <person name="Stielow J.B."/>
            <person name="Sun H."/>
            <person name="Kurtzman C.P."/>
            <person name="Blackwell M."/>
            <person name="Grigoriev I.V."/>
            <person name="Jeffries T.W."/>
        </authorList>
    </citation>
    <scope>NUCLEOTIDE SEQUENCE [LARGE SCALE GENOMIC DNA]</scope>
    <source>
        <strain evidence="6">NRRL Y-12698</strain>
    </source>
</reference>
<keyword evidence="6" id="KW-1185">Reference proteome</keyword>
<comment type="subcellular location">
    <subcellularLocation>
        <location evidence="4">Peroxisome membrane</location>
    </subcellularLocation>
</comment>